<dbReference type="AlphaFoldDB" id="A0A7J0CZ07"/>
<evidence type="ECO:0000313" key="2">
    <source>
        <dbReference type="Proteomes" id="UP000498740"/>
    </source>
</evidence>
<comment type="caution">
    <text evidence="1">The sequence shown here is derived from an EMBL/GenBank/DDBJ whole genome shotgun (WGS) entry which is preliminary data.</text>
</comment>
<proteinExistence type="predicted"/>
<sequence>MVLYIVTVPAMSLALPCLVRPAARPAASHAARRPGPPSRTEWNVREAATIPGVGPAGAPAVPYQASAVLYQYDEYLTPVDNRRIRPSGPGSMAG</sequence>
<dbReference type="EMBL" id="BLWD01000001">
    <property type="protein sequence ID" value="GFN06975.1"/>
    <property type="molecule type" value="Genomic_DNA"/>
</dbReference>
<protein>
    <submittedName>
        <fullName evidence="1">Uncharacterized protein</fullName>
    </submittedName>
</protein>
<dbReference type="Proteomes" id="UP000498740">
    <property type="component" value="Unassembled WGS sequence"/>
</dbReference>
<organism evidence="1 2">
    <name type="scientific">Streptomyces microflavus</name>
    <name type="common">Streptomyces lipmanii</name>
    <dbReference type="NCBI Taxonomy" id="1919"/>
    <lineage>
        <taxon>Bacteria</taxon>
        <taxon>Bacillati</taxon>
        <taxon>Actinomycetota</taxon>
        <taxon>Actinomycetes</taxon>
        <taxon>Kitasatosporales</taxon>
        <taxon>Streptomycetaceae</taxon>
        <taxon>Streptomyces</taxon>
    </lineage>
</organism>
<name>A0A7J0CZ07_STRMI</name>
<gene>
    <name evidence="1" type="ORF">Smic_55310</name>
</gene>
<accession>A0A7J0CZ07</accession>
<reference evidence="1 2" key="1">
    <citation type="submission" date="2020-05" db="EMBL/GenBank/DDBJ databases">
        <title>Whole genome shotgun sequence of Streptomyces microflavus NBRC 13062.</title>
        <authorList>
            <person name="Komaki H."/>
            <person name="Tamura T."/>
        </authorList>
    </citation>
    <scope>NUCLEOTIDE SEQUENCE [LARGE SCALE GENOMIC DNA]</scope>
    <source>
        <strain evidence="1 2">NBRC 13062</strain>
    </source>
</reference>
<evidence type="ECO:0000313" key="1">
    <source>
        <dbReference type="EMBL" id="GFN06975.1"/>
    </source>
</evidence>